<organism evidence="1 2">
    <name type="scientific">Glycine soja</name>
    <name type="common">Wild soybean</name>
    <dbReference type="NCBI Taxonomy" id="3848"/>
    <lineage>
        <taxon>Eukaryota</taxon>
        <taxon>Viridiplantae</taxon>
        <taxon>Streptophyta</taxon>
        <taxon>Embryophyta</taxon>
        <taxon>Tracheophyta</taxon>
        <taxon>Spermatophyta</taxon>
        <taxon>Magnoliopsida</taxon>
        <taxon>eudicotyledons</taxon>
        <taxon>Gunneridae</taxon>
        <taxon>Pentapetalae</taxon>
        <taxon>rosids</taxon>
        <taxon>fabids</taxon>
        <taxon>Fabales</taxon>
        <taxon>Fabaceae</taxon>
        <taxon>Papilionoideae</taxon>
        <taxon>50 kb inversion clade</taxon>
        <taxon>NPAAA clade</taxon>
        <taxon>indigoferoid/millettioid clade</taxon>
        <taxon>Phaseoleae</taxon>
        <taxon>Glycine</taxon>
        <taxon>Glycine subgen. Soja</taxon>
    </lineage>
</organism>
<keyword evidence="2" id="KW-1185">Reference proteome</keyword>
<dbReference type="EMBL" id="QZWG01000018">
    <property type="protein sequence ID" value="RZB52701.1"/>
    <property type="molecule type" value="Genomic_DNA"/>
</dbReference>
<gene>
    <name evidence="1" type="ORF">D0Y65_048962</name>
</gene>
<keyword evidence="1" id="KW-0687">Ribonucleoprotein</keyword>
<evidence type="ECO:0000313" key="1">
    <source>
        <dbReference type="EMBL" id="RZB52701.1"/>
    </source>
</evidence>
<comment type="caution">
    <text evidence="1">The sequence shown here is derived from an EMBL/GenBank/DDBJ whole genome shotgun (WGS) entry which is preliminary data.</text>
</comment>
<dbReference type="AlphaFoldDB" id="A0A445FV02"/>
<accession>A0A445FV02</accession>
<dbReference type="GO" id="GO:0005840">
    <property type="term" value="C:ribosome"/>
    <property type="evidence" value="ECO:0007669"/>
    <property type="project" value="UniProtKB-KW"/>
</dbReference>
<protein>
    <submittedName>
        <fullName evidence="1">60S ribosomal protein L28-1</fullName>
    </submittedName>
</protein>
<dbReference type="Gene3D" id="3.30.390.110">
    <property type="match status" value="1"/>
</dbReference>
<evidence type="ECO:0000313" key="2">
    <source>
        <dbReference type="Proteomes" id="UP000289340"/>
    </source>
</evidence>
<keyword evidence="1" id="KW-0689">Ribosomal protein</keyword>
<name>A0A445FV02_GLYSO</name>
<proteinExistence type="predicted"/>
<sequence length="204" mass="23138">MEPFEPCKSLSLHEKGTRDRCWWEGVWVRLKYCSAWKIQSRGLDPSNEDKVVDNYYRPDLKKAALARLSAVNKSLRVAKSGVKKRNRQAVKWIDFDGDPTSKPKDTLCDIGAPMIRSKTKRMKQALQGLIMEIKSPQGVVFYVQGHAWRHYHWRLRGGDETWHVATATGDTGTGIGASRRLHGSAGLTSDFNFAELQGGCRHPW</sequence>
<dbReference type="Proteomes" id="UP000289340">
    <property type="component" value="Chromosome 18"/>
</dbReference>
<reference evidence="1 2" key="1">
    <citation type="submission" date="2018-09" db="EMBL/GenBank/DDBJ databases">
        <title>A high-quality reference genome of wild soybean provides a powerful tool to mine soybean genomes.</title>
        <authorList>
            <person name="Xie M."/>
            <person name="Chung C.Y.L."/>
            <person name="Li M.-W."/>
            <person name="Wong F.-L."/>
            <person name="Chan T.-F."/>
            <person name="Lam H.-M."/>
        </authorList>
    </citation>
    <scope>NUCLEOTIDE SEQUENCE [LARGE SCALE GENOMIC DNA]</scope>
    <source>
        <strain evidence="2">cv. W05</strain>
        <tissue evidence="1">Hypocotyl of etiolated seedlings</tissue>
    </source>
</reference>